<evidence type="ECO:0000313" key="2">
    <source>
        <dbReference type="EMBL" id="KYG03180.1"/>
    </source>
</evidence>
<dbReference type="EMBL" id="JEME01002783">
    <property type="protein sequence ID" value="KYG03180.1"/>
    <property type="molecule type" value="Genomic_DNA"/>
</dbReference>
<accession>A0A150TEP3</accession>
<feature type="chain" id="PRO_5007569502" description="Secreted protein" evidence="1">
    <location>
        <begin position="23"/>
        <end position="226"/>
    </location>
</feature>
<sequence length="226" mass="24597">MRMVRFAFALFALSAAGCAVDAAGPELALDAPPLSEAWTVSTSASTTSWSSGIVANLSVAYLHCNLVYGDRFMLTDFGVNQEVIADPADFIANMDGWCREFELLDPALPWTGTYVNTNIFSAPSYRPGMLWTRVSAPDSYPIGLQLRVNPISHVKDVRFIYAHKDATGTALDVAAPSYSPWAIGYAGAIQTLSCPPQEVVTGVDLRYDAGSGQIRRLDIHCRELIW</sequence>
<feature type="signal peptide" evidence="1">
    <location>
        <begin position="1"/>
        <end position="22"/>
    </location>
</feature>
<comment type="caution">
    <text evidence="2">The sequence shown here is derived from an EMBL/GenBank/DDBJ whole genome shotgun (WGS) entry which is preliminary data.</text>
</comment>
<dbReference type="Proteomes" id="UP000075502">
    <property type="component" value="Unassembled WGS sequence"/>
</dbReference>
<protein>
    <recommendedName>
        <fullName evidence="4">Secreted protein</fullName>
    </recommendedName>
</protein>
<keyword evidence="1" id="KW-0732">Signal</keyword>
<name>A0A150TEP3_SORCE</name>
<evidence type="ECO:0008006" key="4">
    <source>
        <dbReference type="Google" id="ProtNLM"/>
    </source>
</evidence>
<proteinExistence type="predicted"/>
<dbReference type="AlphaFoldDB" id="A0A150TEP3"/>
<evidence type="ECO:0000256" key="1">
    <source>
        <dbReference type="SAM" id="SignalP"/>
    </source>
</evidence>
<dbReference type="PROSITE" id="PS51257">
    <property type="entry name" value="PROKAR_LIPOPROTEIN"/>
    <property type="match status" value="1"/>
</dbReference>
<organism evidence="2 3">
    <name type="scientific">Sorangium cellulosum</name>
    <name type="common">Polyangium cellulosum</name>
    <dbReference type="NCBI Taxonomy" id="56"/>
    <lineage>
        <taxon>Bacteria</taxon>
        <taxon>Pseudomonadati</taxon>
        <taxon>Myxococcota</taxon>
        <taxon>Polyangia</taxon>
        <taxon>Polyangiales</taxon>
        <taxon>Polyangiaceae</taxon>
        <taxon>Sorangium</taxon>
    </lineage>
</organism>
<evidence type="ECO:0000313" key="3">
    <source>
        <dbReference type="Proteomes" id="UP000075502"/>
    </source>
</evidence>
<reference evidence="2 3" key="1">
    <citation type="submission" date="2014-02" db="EMBL/GenBank/DDBJ databases">
        <title>The small core and large imbalanced accessory genome model reveals a collaborative survival strategy of Sorangium cellulosum strains in nature.</title>
        <authorList>
            <person name="Han K."/>
            <person name="Peng R."/>
            <person name="Blom J."/>
            <person name="Li Y.-Z."/>
        </authorList>
    </citation>
    <scope>NUCLEOTIDE SEQUENCE [LARGE SCALE GENOMIC DNA]</scope>
    <source>
        <strain evidence="2 3">So0007-03</strain>
    </source>
</reference>
<gene>
    <name evidence="2" type="ORF">BE21_53020</name>
</gene>